<name>A0A699RN77_TANCI</name>
<gene>
    <name evidence="1" type="ORF">Tci_859193</name>
</gene>
<comment type="caution">
    <text evidence="1">The sequence shown here is derived from an EMBL/GenBank/DDBJ whole genome shotgun (WGS) entry which is preliminary data.</text>
</comment>
<accession>A0A699RN77</accession>
<proteinExistence type="predicted"/>
<reference evidence="1" key="1">
    <citation type="journal article" date="2019" name="Sci. Rep.">
        <title>Draft genome of Tanacetum cinerariifolium, the natural source of mosquito coil.</title>
        <authorList>
            <person name="Yamashiro T."/>
            <person name="Shiraishi A."/>
            <person name="Satake H."/>
            <person name="Nakayama K."/>
        </authorList>
    </citation>
    <scope>NUCLEOTIDE SEQUENCE</scope>
</reference>
<dbReference type="AlphaFoldDB" id="A0A699RN77"/>
<sequence length="29" mass="3124">VMKDHDVVNVVPEERVCDGGSVRVAEPST</sequence>
<feature type="non-terminal residue" evidence="1">
    <location>
        <position position="1"/>
    </location>
</feature>
<dbReference type="EMBL" id="BKCJ011109228">
    <property type="protein sequence ID" value="GFC87223.1"/>
    <property type="molecule type" value="Genomic_DNA"/>
</dbReference>
<protein>
    <submittedName>
        <fullName evidence="1">Uncharacterized protein</fullName>
    </submittedName>
</protein>
<evidence type="ECO:0000313" key="1">
    <source>
        <dbReference type="EMBL" id="GFC87223.1"/>
    </source>
</evidence>
<organism evidence="1">
    <name type="scientific">Tanacetum cinerariifolium</name>
    <name type="common">Dalmatian daisy</name>
    <name type="synonym">Chrysanthemum cinerariifolium</name>
    <dbReference type="NCBI Taxonomy" id="118510"/>
    <lineage>
        <taxon>Eukaryota</taxon>
        <taxon>Viridiplantae</taxon>
        <taxon>Streptophyta</taxon>
        <taxon>Embryophyta</taxon>
        <taxon>Tracheophyta</taxon>
        <taxon>Spermatophyta</taxon>
        <taxon>Magnoliopsida</taxon>
        <taxon>eudicotyledons</taxon>
        <taxon>Gunneridae</taxon>
        <taxon>Pentapetalae</taxon>
        <taxon>asterids</taxon>
        <taxon>campanulids</taxon>
        <taxon>Asterales</taxon>
        <taxon>Asteraceae</taxon>
        <taxon>Asteroideae</taxon>
        <taxon>Anthemideae</taxon>
        <taxon>Anthemidinae</taxon>
        <taxon>Tanacetum</taxon>
    </lineage>
</organism>